<protein>
    <submittedName>
        <fullName evidence="1">Siderophore biosynthesis protein</fullName>
    </submittedName>
</protein>
<name>A0A2L2LIE8_AGRTU</name>
<gene>
    <name evidence="1" type="ORF">At1D1609_40680</name>
</gene>
<reference evidence="1 2" key="1">
    <citation type="submission" date="2018-02" db="EMBL/GenBank/DDBJ databases">
        <title>Complete genome sequence of Agrobacterium tumefaciens 1D1609.</title>
        <authorList>
            <person name="Cho S.-T."/>
            <person name="Haryono M."/>
            <person name="Chang H.-H."/>
            <person name="Santos M.N."/>
            <person name="Lai E.-M."/>
            <person name="Kuo C.-H."/>
        </authorList>
    </citation>
    <scope>NUCLEOTIDE SEQUENCE [LARGE SCALE GENOMIC DNA]</scope>
    <source>
        <strain evidence="1 2">1D1609</strain>
    </source>
</reference>
<dbReference type="RefSeq" id="WP_065657484.1">
    <property type="nucleotide sequence ID" value="NZ_CP026925.1"/>
</dbReference>
<dbReference type="Gene3D" id="1.10.10.10">
    <property type="entry name" value="Winged helix-like DNA-binding domain superfamily/Winged helix DNA-binding domain"/>
    <property type="match status" value="1"/>
</dbReference>
<evidence type="ECO:0000313" key="2">
    <source>
        <dbReference type="Proteomes" id="UP000237717"/>
    </source>
</evidence>
<dbReference type="EMBL" id="CP026925">
    <property type="protein sequence ID" value="AVH44114.1"/>
    <property type="molecule type" value="Genomic_DNA"/>
</dbReference>
<dbReference type="SUPFAM" id="SSF46785">
    <property type="entry name" value="Winged helix' DNA-binding domain"/>
    <property type="match status" value="1"/>
</dbReference>
<dbReference type="InterPro" id="IPR036388">
    <property type="entry name" value="WH-like_DNA-bd_sf"/>
</dbReference>
<evidence type="ECO:0000313" key="1">
    <source>
        <dbReference type="EMBL" id="AVH44114.1"/>
    </source>
</evidence>
<dbReference type="Proteomes" id="UP000237717">
    <property type="component" value="Chromosome II"/>
</dbReference>
<sequence>MYFTRKTETVLTVLATCAGRAGCSLALWEISQAGSVGAEEIKRSVSLLLRHGLLERGLDGRVTLTIDPGAVTLGTILHLTQPNLARPRRRGIRPMNNGVFALVVDAASSNFLRIAEQFTVADFLADRRSAEHYAGDCYSTAHNARP</sequence>
<accession>A0A2L2LIE8</accession>
<proteinExistence type="predicted"/>
<dbReference type="AlphaFoldDB" id="A0A2L2LIE8"/>
<dbReference type="InterPro" id="IPR036390">
    <property type="entry name" value="WH_DNA-bd_sf"/>
</dbReference>
<organism evidence="1 2">
    <name type="scientific">Agrobacterium tumefaciens</name>
    <dbReference type="NCBI Taxonomy" id="358"/>
    <lineage>
        <taxon>Bacteria</taxon>
        <taxon>Pseudomonadati</taxon>
        <taxon>Pseudomonadota</taxon>
        <taxon>Alphaproteobacteria</taxon>
        <taxon>Hyphomicrobiales</taxon>
        <taxon>Rhizobiaceae</taxon>
        <taxon>Rhizobium/Agrobacterium group</taxon>
        <taxon>Agrobacterium</taxon>
        <taxon>Agrobacterium tumefaciens complex</taxon>
    </lineage>
</organism>